<dbReference type="EMBL" id="JBIAZU010000008">
    <property type="protein sequence ID" value="MFF5296353.1"/>
    <property type="molecule type" value="Genomic_DNA"/>
</dbReference>
<dbReference type="PROSITE" id="PS50043">
    <property type="entry name" value="HTH_LUXR_2"/>
    <property type="match status" value="1"/>
</dbReference>
<dbReference type="PANTHER" id="PTHR16305:SF35">
    <property type="entry name" value="TRANSCRIPTIONAL ACTIVATOR DOMAIN"/>
    <property type="match status" value="1"/>
</dbReference>
<dbReference type="PRINTS" id="PR00038">
    <property type="entry name" value="HTHLUXR"/>
</dbReference>
<dbReference type="Gene3D" id="1.10.10.10">
    <property type="entry name" value="Winged helix-like DNA-binding domain superfamily/Winged helix DNA-binding domain"/>
    <property type="match status" value="1"/>
</dbReference>
<dbReference type="InterPro" id="IPR016032">
    <property type="entry name" value="Sig_transdc_resp-reg_C-effctor"/>
</dbReference>
<evidence type="ECO:0000313" key="5">
    <source>
        <dbReference type="Proteomes" id="UP001602245"/>
    </source>
</evidence>
<dbReference type="Pfam" id="PF13191">
    <property type="entry name" value="AAA_16"/>
    <property type="match status" value="1"/>
</dbReference>
<keyword evidence="5" id="KW-1185">Reference proteome</keyword>
<dbReference type="InterPro" id="IPR000792">
    <property type="entry name" value="Tscrpt_reg_LuxR_C"/>
</dbReference>
<organism evidence="4 5">
    <name type="scientific">Paractinoplanes globisporus</name>
    <dbReference type="NCBI Taxonomy" id="113565"/>
    <lineage>
        <taxon>Bacteria</taxon>
        <taxon>Bacillati</taxon>
        <taxon>Actinomycetota</taxon>
        <taxon>Actinomycetes</taxon>
        <taxon>Micromonosporales</taxon>
        <taxon>Micromonosporaceae</taxon>
        <taxon>Paractinoplanes</taxon>
    </lineage>
</organism>
<dbReference type="InterPro" id="IPR027417">
    <property type="entry name" value="P-loop_NTPase"/>
</dbReference>
<keyword evidence="1" id="KW-0547">Nucleotide-binding</keyword>
<proteinExistence type="predicted"/>
<sequence>MTGWMPPALPEQWERAAEKTFVGRAAELAALEEAWAAAAAGARQLVFVGGEAGAGKSRLAAEAARALHRAGATVLIGGCVAELGEPYQPFVEPLKALLAGVEDAAPRLRVLTGEVPVPDADQAFQRQLCIAVVDLIRTTTRHAPLVLILEDLHWSGTAGQQLLTYIAQHTAADRLLVLATHRDTAPDRSAALVRTIATVQGADGVQRIDLAPLRPEDIADYLMRDAGVRPERARAAAETLHRRTGGNPYFVREVWRDLRARGGLGALDDAWTAPASVRDAFQSRLARLSPEQAAIARLAAVIGEEVEPAILCSAAGSTAAPTLAAVDACVDAGLMLTMADGDDTFRFTHALARQSVLELIPASARMDCHARVAAAIERQPATHRRVQRLAHHYASAHPLGYTGQAVRYLAEAARIAAQGLAHSDAARLYERAAALVPEAEARDAALLNAVEQHIHAADFVRARELAERVAAKGTDAQRLLAAVAFEAASWRPGLPSRQAVQLLREALERARPGPTGADYVRLLAGLGRALSFTGNREQASASMTRALELARAAHDDRLLMEALSASLWDRQTPHYFATVRDRAVELSGLARKHGDLVLLGPAAHHRAMAAYLLGDPNELEAAHRELAGVAQATGQAYFEYHAAGAAYGKQFIVGDFAAAERTCDAQLRLGLSLGPDQTTGPFGVQSFMVRRESGALEQVRPLITGEERPGGYWAPGLLALYTEFGLREPAARLMRWILDRPVLCDEASAQWPMVLAFLVEAALWLGDTATAADLRPALDRYAGLNLVAEPFVALFGSADRYIGAVDSLLGQGDPAASLAAALEMDTRVGAPVHVAQTLTAIIEHRRRTGAGEADVRDLVARARAIAEPLGLRRVLRTLGERDTAARPAGLTDRELQVLRLLGAGLGNREIGARLFITENTAANHVRSILAKTGARNRTQAARYAAQHGLT</sequence>
<comment type="caution">
    <text evidence="4">The sequence shown here is derived from an EMBL/GenBank/DDBJ whole genome shotgun (WGS) entry which is preliminary data.</text>
</comment>
<dbReference type="SUPFAM" id="SSF52540">
    <property type="entry name" value="P-loop containing nucleoside triphosphate hydrolases"/>
    <property type="match status" value="1"/>
</dbReference>
<evidence type="ECO:0000313" key="4">
    <source>
        <dbReference type="EMBL" id="MFF5296353.1"/>
    </source>
</evidence>
<dbReference type="Pfam" id="PF00196">
    <property type="entry name" value="GerE"/>
    <property type="match status" value="1"/>
</dbReference>
<evidence type="ECO:0000259" key="3">
    <source>
        <dbReference type="PROSITE" id="PS50043"/>
    </source>
</evidence>
<dbReference type="InterPro" id="IPR041664">
    <property type="entry name" value="AAA_16"/>
</dbReference>
<dbReference type="CDD" id="cd06170">
    <property type="entry name" value="LuxR_C_like"/>
    <property type="match status" value="1"/>
</dbReference>
<dbReference type="GO" id="GO:0005524">
    <property type="term" value="F:ATP binding"/>
    <property type="evidence" value="ECO:0007669"/>
    <property type="project" value="UniProtKB-KW"/>
</dbReference>
<reference evidence="4 5" key="1">
    <citation type="submission" date="2024-10" db="EMBL/GenBank/DDBJ databases">
        <title>The Natural Products Discovery Center: Release of the First 8490 Sequenced Strains for Exploring Actinobacteria Biosynthetic Diversity.</title>
        <authorList>
            <person name="Kalkreuter E."/>
            <person name="Kautsar S.A."/>
            <person name="Yang D."/>
            <person name="Bader C.D."/>
            <person name="Teijaro C.N."/>
            <person name="Fluegel L."/>
            <person name="Davis C.M."/>
            <person name="Simpson J.R."/>
            <person name="Lauterbach L."/>
            <person name="Steele A.D."/>
            <person name="Gui C."/>
            <person name="Meng S."/>
            <person name="Li G."/>
            <person name="Viehrig K."/>
            <person name="Ye F."/>
            <person name="Su P."/>
            <person name="Kiefer A.F."/>
            <person name="Nichols A."/>
            <person name="Cepeda A.J."/>
            <person name="Yan W."/>
            <person name="Fan B."/>
            <person name="Jiang Y."/>
            <person name="Adhikari A."/>
            <person name="Zheng C.-J."/>
            <person name="Schuster L."/>
            <person name="Cowan T.M."/>
            <person name="Smanski M.J."/>
            <person name="Chevrette M.G."/>
            <person name="De Carvalho L.P.S."/>
            <person name="Shen B."/>
        </authorList>
    </citation>
    <scope>NUCLEOTIDE SEQUENCE [LARGE SCALE GENOMIC DNA]</scope>
    <source>
        <strain evidence="4 5">NPDC000087</strain>
    </source>
</reference>
<gene>
    <name evidence="4" type="ORF">ACFY35_43535</name>
</gene>
<evidence type="ECO:0000256" key="1">
    <source>
        <dbReference type="ARBA" id="ARBA00022741"/>
    </source>
</evidence>
<dbReference type="SUPFAM" id="SSF46894">
    <property type="entry name" value="C-terminal effector domain of the bipartite response regulators"/>
    <property type="match status" value="1"/>
</dbReference>
<keyword evidence="2 4" id="KW-0067">ATP-binding</keyword>
<dbReference type="InterPro" id="IPR036388">
    <property type="entry name" value="WH-like_DNA-bd_sf"/>
</dbReference>
<feature type="domain" description="HTH luxR-type" evidence="3">
    <location>
        <begin position="883"/>
        <end position="948"/>
    </location>
</feature>
<accession>A0ABW6WSR6</accession>
<protein>
    <submittedName>
        <fullName evidence="4">ATP-binding protein</fullName>
    </submittedName>
</protein>
<name>A0ABW6WSR6_9ACTN</name>
<dbReference type="RefSeq" id="WP_020517124.1">
    <property type="nucleotide sequence ID" value="NZ_JBIAZU010000008.1"/>
</dbReference>
<dbReference type="PANTHER" id="PTHR16305">
    <property type="entry name" value="TESTICULAR SOLUBLE ADENYLYL CYCLASE"/>
    <property type="match status" value="1"/>
</dbReference>
<dbReference type="Proteomes" id="UP001602245">
    <property type="component" value="Unassembled WGS sequence"/>
</dbReference>
<evidence type="ECO:0000256" key="2">
    <source>
        <dbReference type="ARBA" id="ARBA00022840"/>
    </source>
</evidence>
<dbReference type="SMART" id="SM00421">
    <property type="entry name" value="HTH_LUXR"/>
    <property type="match status" value="1"/>
</dbReference>